<evidence type="ECO:0000256" key="1">
    <source>
        <dbReference type="ARBA" id="ARBA00022664"/>
    </source>
</evidence>
<evidence type="ECO:0000256" key="3">
    <source>
        <dbReference type="ARBA" id="ARBA00023187"/>
    </source>
</evidence>
<evidence type="ECO:0000313" key="7">
    <source>
        <dbReference type="EMBL" id="CAK9107952.1"/>
    </source>
</evidence>
<evidence type="ECO:0000256" key="4">
    <source>
        <dbReference type="PROSITE-ProRule" id="PRU00176"/>
    </source>
</evidence>
<reference evidence="7 8" key="1">
    <citation type="submission" date="2024-02" db="EMBL/GenBank/DDBJ databases">
        <authorList>
            <person name="Chen Y."/>
            <person name="Shah S."/>
            <person name="Dougan E. K."/>
            <person name="Thang M."/>
            <person name="Chan C."/>
        </authorList>
    </citation>
    <scope>NUCLEOTIDE SEQUENCE [LARGE SCALE GENOMIC DNA]</scope>
</reference>
<gene>
    <name evidence="7" type="ORF">SCF082_LOCUS50223</name>
</gene>
<keyword evidence="1" id="KW-0507">mRNA processing</keyword>
<dbReference type="Gene3D" id="3.30.70.330">
    <property type="match status" value="2"/>
</dbReference>
<accession>A0ABP0S6E7</accession>
<keyword evidence="8" id="KW-1185">Reference proteome</keyword>
<sequence length="514" mass="57451">MLSSECQASVDVLLPLLDLHATVLRAVSVELQSDLEIMNLARQNMERTLAEGAVELKEGAVEVDATFIGKYHMAADNMWHLDQIRKIQQGWIRKGEGLPKSCVRHIMVLGAQPHAGLFGTVSVEPSSERLQQRAEDRDAWDLSEADDKSSEVGDIGETSEEAEDLESQERFGCIEEPEELVFQPDLIRLNLWTPTVEDEEASESEERMSEQNGLAPVLSWDCHHQVARDVIGAVEGLHSGIVIQLELQEWKRNNLMLWQPGNRVGCEARSLTGAGFRSAGPDPTDPEQKFLSQRGLAESLLPGGKKRRECYVGNLPQNKVDESMLKEAFNRLFYAIPSFIERYPDVVDTVKSVFFPPKSEGMFAFVEFVDDVLTTTAIAMSGFELCGRAVRVGRPQHYILPPNGEIPALDLQPLREKGLLPPCQEDCKAGLVQVCNVMREVYFGNLVIGMVDEEVMRELVEPAMQELPEYVADQGPPITKVTLMDSGKYCFVRFQSPELATRAISIFDDTEAWD</sequence>
<name>A0ABP0S6E7_9DINO</name>
<dbReference type="InterPro" id="IPR035979">
    <property type="entry name" value="RBD_domain_sf"/>
</dbReference>
<dbReference type="SUPFAM" id="SSF54928">
    <property type="entry name" value="RNA-binding domain, RBD"/>
    <property type="match status" value="1"/>
</dbReference>
<evidence type="ECO:0000313" key="8">
    <source>
        <dbReference type="Proteomes" id="UP001642464"/>
    </source>
</evidence>
<keyword evidence="2 4" id="KW-0694">RNA-binding</keyword>
<feature type="compositionally biased region" description="Basic and acidic residues" evidence="5">
    <location>
        <begin position="126"/>
        <end position="151"/>
    </location>
</feature>
<evidence type="ECO:0000256" key="5">
    <source>
        <dbReference type="SAM" id="MobiDB-lite"/>
    </source>
</evidence>
<keyword evidence="3" id="KW-0508">mRNA splicing</keyword>
<feature type="region of interest" description="Disordered" evidence="5">
    <location>
        <begin position="126"/>
        <end position="168"/>
    </location>
</feature>
<feature type="domain" description="RRM" evidence="6">
    <location>
        <begin position="308"/>
        <end position="397"/>
    </location>
</feature>
<comment type="caution">
    <text evidence="7">The sequence shown here is derived from an EMBL/GenBank/DDBJ whole genome shotgun (WGS) entry which is preliminary data.</text>
</comment>
<dbReference type="EMBL" id="CAXAMM010043006">
    <property type="protein sequence ID" value="CAK9107952.1"/>
    <property type="molecule type" value="Genomic_DNA"/>
</dbReference>
<organism evidence="7 8">
    <name type="scientific">Durusdinium trenchii</name>
    <dbReference type="NCBI Taxonomy" id="1381693"/>
    <lineage>
        <taxon>Eukaryota</taxon>
        <taxon>Sar</taxon>
        <taxon>Alveolata</taxon>
        <taxon>Dinophyceae</taxon>
        <taxon>Suessiales</taxon>
        <taxon>Symbiodiniaceae</taxon>
        <taxon>Durusdinium</taxon>
    </lineage>
</organism>
<dbReference type="InterPro" id="IPR012677">
    <property type="entry name" value="Nucleotide-bd_a/b_plait_sf"/>
</dbReference>
<evidence type="ECO:0000259" key="6">
    <source>
        <dbReference type="PROSITE" id="PS50102"/>
    </source>
</evidence>
<protein>
    <recommendedName>
        <fullName evidence="6">RRM domain-containing protein</fullName>
    </recommendedName>
</protein>
<feature type="compositionally biased region" description="Acidic residues" evidence="5">
    <location>
        <begin position="157"/>
        <end position="166"/>
    </location>
</feature>
<evidence type="ECO:0000256" key="2">
    <source>
        <dbReference type="ARBA" id="ARBA00022884"/>
    </source>
</evidence>
<dbReference type="PROSITE" id="PS50102">
    <property type="entry name" value="RRM"/>
    <property type="match status" value="1"/>
</dbReference>
<proteinExistence type="predicted"/>
<dbReference type="PANTHER" id="PTHR23139">
    <property type="entry name" value="RNA-BINDING PROTEIN"/>
    <property type="match status" value="1"/>
</dbReference>
<dbReference type="InterPro" id="IPR000504">
    <property type="entry name" value="RRM_dom"/>
</dbReference>
<dbReference type="Proteomes" id="UP001642464">
    <property type="component" value="Unassembled WGS sequence"/>
</dbReference>